<dbReference type="Proteomes" id="UP001185028">
    <property type="component" value="Unassembled WGS sequence"/>
</dbReference>
<proteinExistence type="predicted"/>
<dbReference type="SMART" id="SM00342">
    <property type="entry name" value="HTH_ARAC"/>
    <property type="match status" value="1"/>
</dbReference>
<keyword evidence="3" id="KW-0804">Transcription</keyword>
<dbReference type="InterPro" id="IPR020449">
    <property type="entry name" value="Tscrpt_reg_AraC-type_HTH"/>
</dbReference>
<evidence type="ECO:0000256" key="1">
    <source>
        <dbReference type="ARBA" id="ARBA00023015"/>
    </source>
</evidence>
<dbReference type="InterPro" id="IPR018060">
    <property type="entry name" value="HTH_AraC"/>
</dbReference>
<name>A0ABU1IX89_9BACL</name>
<dbReference type="InterPro" id="IPR018062">
    <property type="entry name" value="HTH_AraC-typ_CS"/>
</dbReference>
<dbReference type="PRINTS" id="PR00032">
    <property type="entry name" value="HTHARAC"/>
</dbReference>
<dbReference type="PANTHER" id="PTHR43280">
    <property type="entry name" value="ARAC-FAMILY TRANSCRIPTIONAL REGULATOR"/>
    <property type="match status" value="1"/>
</dbReference>
<feature type="domain" description="Fe/B12 periplasmic-binding" evidence="5">
    <location>
        <begin position="372"/>
        <end position="671"/>
    </location>
</feature>
<dbReference type="PROSITE" id="PS01124">
    <property type="entry name" value="HTH_ARAC_FAMILY_2"/>
    <property type="match status" value="1"/>
</dbReference>
<keyword evidence="1" id="KW-0805">Transcription regulation</keyword>
<dbReference type="Pfam" id="PF12833">
    <property type="entry name" value="HTH_18"/>
    <property type="match status" value="1"/>
</dbReference>
<keyword evidence="2" id="KW-0238">DNA-binding</keyword>
<dbReference type="SUPFAM" id="SSF46689">
    <property type="entry name" value="Homeodomain-like"/>
    <property type="match status" value="2"/>
</dbReference>
<dbReference type="EMBL" id="JAVDQH010000004">
    <property type="protein sequence ID" value="MDR6243307.1"/>
    <property type="molecule type" value="Genomic_DNA"/>
</dbReference>
<sequence>MFLKKQSVQRDGRIYTYYRLVESYRDADGNARHRTIRYLGKLADEQIRLIREQLKKQNIDQAIIDQIIQGEYTTLEASATHVNDTDDHHTSTWSTSITSTSLPLWIPVSFTSLHFDAVNGQEWNVADGDTLFFVHQGQAEVTIRGRKMVMTSQQVLFCPDQTGMHIGSSDNQPLMLQRLVFRSNVTAATGLFPIDKMLSDSQSTPIMLQIQSPAEMLRLCNELENYNVNMTSPHAQQPITMLAMYRCFYELLHLIALETAAAKHDEHLSFQQMLQYVRAHFRDDLRRDELARKMGMTPEHFSRVFRSRQGCSFSDYLSRLRLHQARLELQLSQTSLEEIARRCGYSDVHYFSRKFRQHFGMPPRQYITAPKQYVSWNMPLTAMLLQLGIVPIAGQIDMEVLRHFPELVKLVEHAALQQAEDEHTQTDKQAHVASATNVENKTHALLPAPSLVLLQQRQPDLVFAYDDDPQSEQLHIYAPVQRLDIQHYNWRQQWLWLAERVQRSPQAQQWLQQWDTKLREARQQMQSWLERRETVGIYKIVSEKVYVYGNLRSMGGSLIYDGLHCEPPVQVRQQLIDTGRLNIEVSLEQLHHYAADHMIVIYYPMEHQNAAQYGTQRQTEVPVMTSPLWQQLPAVQSGQVHMMDRHLFYGFDPLSQQLQLQAWMDSIASYL</sequence>
<keyword evidence="7" id="KW-1185">Reference proteome</keyword>
<evidence type="ECO:0000313" key="7">
    <source>
        <dbReference type="Proteomes" id="UP001185028"/>
    </source>
</evidence>
<dbReference type="RefSeq" id="WP_188773519.1">
    <property type="nucleotide sequence ID" value="NZ_BMMB01000001.1"/>
</dbReference>
<evidence type="ECO:0000256" key="3">
    <source>
        <dbReference type="ARBA" id="ARBA00023163"/>
    </source>
</evidence>
<gene>
    <name evidence="6" type="ORF">JOC58_001194</name>
</gene>
<dbReference type="PROSITE" id="PS00041">
    <property type="entry name" value="HTH_ARAC_FAMILY_1"/>
    <property type="match status" value="1"/>
</dbReference>
<evidence type="ECO:0000313" key="6">
    <source>
        <dbReference type="EMBL" id="MDR6243307.1"/>
    </source>
</evidence>
<dbReference type="InterPro" id="IPR002491">
    <property type="entry name" value="ABC_transptr_periplasmic_BD"/>
</dbReference>
<dbReference type="Gene3D" id="3.40.50.1980">
    <property type="entry name" value="Nitrogenase molybdenum iron protein domain"/>
    <property type="match status" value="1"/>
</dbReference>
<accession>A0ABU1IX89</accession>
<feature type="domain" description="HTH araC/xylS-type" evidence="4">
    <location>
        <begin position="271"/>
        <end position="369"/>
    </location>
</feature>
<dbReference type="PANTHER" id="PTHR43280:SF10">
    <property type="entry name" value="REGULATORY PROTEIN POCR"/>
    <property type="match status" value="1"/>
</dbReference>
<dbReference type="Pfam" id="PF01497">
    <property type="entry name" value="Peripla_BP_2"/>
    <property type="match status" value="1"/>
</dbReference>
<evidence type="ECO:0000256" key="2">
    <source>
        <dbReference type="ARBA" id="ARBA00023125"/>
    </source>
</evidence>
<reference evidence="6 7" key="1">
    <citation type="submission" date="2023-07" db="EMBL/GenBank/DDBJ databases">
        <title>Genomic Encyclopedia of Type Strains, Phase IV (KMG-IV): sequencing the most valuable type-strain genomes for metagenomic binning, comparative biology and taxonomic classification.</title>
        <authorList>
            <person name="Goeker M."/>
        </authorList>
    </citation>
    <scope>NUCLEOTIDE SEQUENCE [LARGE SCALE GENOMIC DNA]</scope>
    <source>
        <strain evidence="6 7">DSM 22170</strain>
    </source>
</reference>
<evidence type="ECO:0000259" key="4">
    <source>
        <dbReference type="PROSITE" id="PS01124"/>
    </source>
</evidence>
<dbReference type="PROSITE" id="PS50983">
    <property type="entry name" value="FE_B12_PBP"/>
    <property type="match status" value="1"/>
</dbReference>
<dbReference type="Gene3D" id="1.10.10.60">
    <property type="entry name" value="Homeodomain-like"/>
    <property type="match status" value="2"/>
</dbReference>
<dbReference type="SUPFAM" id="SSF53807">
    <property type="entry name" value="Helical backbone' metal receptor"/>
    <property type="match status" value="1"/>
</dbReference>
<comment type="caution">
    <text evidence="6">The sequence shown here is derived from an EMBL/GenBank/DDBJ whole genome shotgun (WGS) entry which is preliminary data.</text>
</comment>
<protein>
    <submittedName>
        <fullName evidence="6">AraC-like DNA-binding protein/ABC-type Fe2+-enterobactin transport system substrate-binding protein</fullName>
    </submittedName>
</protein>
<organism evidence="6 7">
    <name type="scientific">Paenibacillus hunanensis</name>
    <dbReference type="NCBI Taxonomy" id="539262"/>
    <lineage>
        <taxon>Bacteria</taxon>
        <taxon>Bacillati</taxon>
        <taxon>Bacillota</taxon>
        <taxon>Bacilli</taxon>
        <taxon>Bacillales</taxon>
        <taxon>Paenibacillaceae</taxon>
        <taxon>Paenibacillus</taxon>
    </lineage>
</organism>
<dbReference type="InterPro" id="IPR009057">
    <property type="entry name" value="Homeodomain-like_sf"/>
</dbReference>
<evidence type="ECO:0000259" key="5">
    <source>
        <dbReference type="PROSITE" id="PS50983"/>
    </source>
</evidence>